<dbReference type="FunFam" id="3.20.20.140:FF:000050">
    <property type="entry name" value="Adenosine/AMP deaminase family protein"/>
    <property type="match status" value="1"/>
</dbReference>
<dbReference type="AlphaFoldDB" id="M8C8X3"/>
<sequence>METQTSEAEKEMREWCVALPKVELHAHLNGSIRNSTLLELAKELGDKGVIVFEDVKGVIMKNDRSLPECVRLFDLFHTLTTDHDTNNEAKGITKRSYMNAVVKGLKSVEDVDVVINDEKLSCTPMSVLGGDTKRKKIYVRLLLSIDRHETTSAALDTVNLAMEMKDQGVIGIDLSGNPVVGEWETYLPALEHAKELGIPTTIHCGEVPNRKEIQAMLDFCPQRLGHVCCLDDEEWKKLKSSVIPACLPNFQDESLQVEICLTSNVMTGGTPSLELHHFADLYNTKHPLSICTDDSGLFSTSLSNEYYLAASTFGLSKTELFRLAQGAVEFVFADDEVKKSLRAVFERAAAERLTS</sequence>
<dbReference type="GO" id="GO:0046872">
    <property type="term" value="F:metal ion binding"/>
    <property type="evidence" value="ECO:0007669"/>
    <property type="project" value="UniProtKB-KW"/>
</dbReference>
<keyword evidence="3" id="KW-0479">Metal-binding</keyword>
<accession>M8C8X3</accession>
<dbReference type="Gene3D" id="3.20.20.140">
    <property type="entry name" value="Metal-dependent hydrolases"/>
    <property type="match status" value="1"/>
</dbReference>
<keyword evidence="5" id="KW-0862">Zinc</keyword>
<dbReference type="ExpressionAtlas" id="M8C8X3">
    <property type="expression patterns" value="baseline"/>
</dbReference>
<evidence type="ECO:0000259" key="8">
    <source>
        <dbReference type="Pfam" id="PF00962"/>
    </source>
</evidence>
<dbReference type="GO" id="GO:0009117">
    <property type="term" value="P:nucleotide metabolic process"/>
    <property type="evidence" value="ECO:0007669"/>
    <property type="project" value="UniProtKB-KW"/>
</dbReference>
<dbReference type="GO" id="GO:0004000">
    <property type="term" value="F:adenosine deaminase activity"/>
    <property type="evidence" value="ECO:0007669"/>
    <property type="project" value="TreeGrafter"/>
</dbReference>
<proteinExistence type="inferred from homology"/>
<dbReference type="InterPro" id="IPR001365">
    <property type="entry name" value="A_deaminase_dom"/>
</dbReference>
<organism evidence="9">
    <name type="scientific">Aegilops tauschii</name>
    <name type="common">Tausch's goatgrass</name>
    <name type="synonym">Aegilops squarrosa</name>
    <dbReference type="NCBI Taxonomy" id="37682"/>
    <lineage>
        <taxon>Eukaryota</taxon>
        <taxon>Viridiplantae</taxon>
        <taxon>Streptophyta</taxon>
        <taxon>Embryophyta</taxon>
        <taxon>Tracheophyta</taxon>
        <taxon>Spermatophyta</taxon>
        <taxon>Magnoliopsida</taxon>
        <taxon>Liliopsida</taxon>
        <taxon>Poales</taxon>
        <taxon>Poaceae</taxon>
        <taxon>BOP clade</taxon>
        <taxon>Pooideae</taxon>
        <taxon>Triticodae</taxon>
        <taxon>Triticeae</taxon>
        <taxon>Triticinae</taxon>
        <taxon>Aegilops</taxon>
    </lineage>
</organism>
<dbReference type="PANTHER" id="PTHR11409">
    <property type="entry name" value="ADENOSINE DEAMINASE"/>
    <property type="match status" value="1"/>
</dbReference>
<keyword evidence="6" id="KW-0546">Nucleotide metabolism</keyword>
<dbReference type="InterPro" id="IPR006330">
    <property type="entry name" value="Ado/ade_deaminase"/>
</dbReference>
<comment type="catalytic activity">
    <reaction evidence="7">
        <text>N(6)-methyl-AMP + H2O + H(+) = IMP + methylamine</text>
        <dbReference type="Rhea" id="RHEA:16001"/>
        <dbReference type="ChEBI" id="CHEBI:15377"/>
        <dbReference type="ChEBI" id="CHEBI:15378"/>
        <dbReference type="ChEBI" id="CHEBI:58053"/>
        <dbReference type="ChEBI" id="CHEBI:59338"/>
        <dbReference type="ChEBI" id="CHEBI:144842"/>
    </reaction>
    <physiologicalReaction direction="left-to-right" evidence="7">
        <dbReference type="Rhea" id="RHEA:16002"/>
    </physiologicalReaction>
</comment>
<dbReference type="InterPro" id="IPR032466">
    <property type="entry name" value="Metal_Hydrolase"/>
</dbReference>
<evidence type="ECO:0000256" key="2">
    <source>
        <dbReference type="ARBA" id="ARBA00006676"/>
    </source>
</evidence>
<dbReference type="SUPFAM" id="SSF51556">
    <property type="entry name" value="Metallo-dependent hydrolases"/>
    <property type="match status" value="1"/>
</dbReference>
<dbReference type="CDD" id="cd00443">
    <property type="entry name" value="ADA_AMPD"/>
    <property type="match status" value="1"/>
</dbReference>
<protein>
    <submittedName>
        <fullName evidence="9">Adenosine deaminase-like protein</fullName>
    </submittedName>
</protein>
<evidence type="ECO:0000256" key="3">
    <source>
        <dbReference type="ARBA" id="ARBA00022723"/>
    </source>
</evidence>
<evidence type="ECO:0000313" key="9">
    <source>
        <dbReference type="EnsemblPlants" id="EMT11573"/>
    </source>
</evidence>
<evidence type="ECO:0000256" key="1">
    <source>
        <dbReference type="ARBA" id="ARBA00001947"/>
    </source>
</evidence>
<keyword evidence="4" id="KW-0378">Hydrolase</keyword>
<evidence type="ECO:0000256" key="7">
    <source>
        <dbReference type="ARBA" id="ARBA00048787"/>
    </source>
</evidence>
<dbReference type="GO" id="GO:0006154">
    <property type="term" value="P:adenosine catabolic process"/>
    <property type="evidence" value="ECO:0007669"/>
    <property type="project" value="TreeGrafter"/>
</dbReference>
<evidence type="ECO:0000256" key="6">
    <source>
        <dbReference type="ARBA" id="ARBA00023080"/>
    </source>
</evidence>
<dbReference type="PANTHER" id="PTHR11409:SF42">
    <property type="entry name" value="ADENOSINE DEAMINASE-LIKE PROTEIN"/>
    <property type="match status" value="1"/>
</dbReference>
<reference evidence="9" key="1">
    <citation type="submission" date="2015-06" db="UniProtKB">
        <authorList>
            <consortium name="EnsemblPlants"/>
        </authorList>
    </citation>
    <scope>IDENTIFICATION</scope>
</reference>
<evidence type="ECO:0000256" key="5">
    <source>
        <dbReference type="ARBA" id="ARBA00022833"/>
    </source>
</evidence>
<feature type="domain" description="Adenosine deaminase" evidence="8">
    <location>
        <begin position="20"/>
        <end position="342"/>
    </location>
</feature>
<dbReference type="GO" id="GO:0046103">
    <property type="term" value="P:inosine biosynthetic process"/>
    <property type="evidence" value="ECO:0007669"/>
    <property type="project" value="TreeGrafter"/>
</dbReference>
<name>M8C8X3_AEGTA</name>
<comment type="cofactor">
    <cofactor evidence="1">
        <name>Zn(2+)</name>
        <dbReference type="ChEBI" id="CHEBI:29105"/>
    </cofactor>
</comment>
<evidence type="ECO:0000256" key="4">
    <source>
        <dbReference type="ARBA" id="ARBA00022801"/>
    </source>
</evidence>
<dbReference type="Pfam" id="PF00962">
    <property type="entry name" value="A_deaminase"/>
    <property type="match status" value="1"/>
</dbReference>
<dbReference type="EnsemblPlants" id="EMT11573">
    <property type="protein sequence ID" value="EMT11573"/>
    <property type="gene ID" value="F775_23278"/>
</dbReference>
<comment type="similarity">
    <text evidence="2">Belongs to the metallo-dependent hydrolases superfamily. Adenosine and AMP deaminases family.</text>
</comment>